<evidence type="ECO:0000256" key="1">
    <source>
        <dbReference type="ARBA" id="ARBA00023015"/>
    </source>
</evidence>
<evidence type="ECO:0000256" key="2">
    <source>
        <dbReference type="ARBA" id="ARBA00023125"/>
    </source>
</evidence>
<feature type="domain" description="HTH araC/xylS-type" evidence="5">
    <location>
        <begin position="240"/>
        <end position="338"/>
    </location>
</feature>
<proteinExistence type="predicted"/>
<reference evidence="6 7" key="1">
    <citation type="submission" date="2017-03" db="EMBL/GenBank/DDBJ databases">
        <title>Draft genome sequence of Streptomyces scabrisporus NF3, endophyte isolated from Amphipterygium adstringens.</title>
        <authorList>
            <person name="Vazquez M."/>
            <person name="Ceapa C.D."/>
            <person name="Rodriguez Luna D."/>
            <person name="Sanchez Esquivel S."/>
        </authorList>
    </citation>
    <scope>NUCLEOTIDE SEQUENCE [LARGE SCALE GENOMIC DNA]</scope>
    <source>
        <strain evidence="6 7">NF3</strain>
    </source>
</reference>
<evidence type="ECO:0000256" key="3">
    <source>
        <dbReference type="ARBA" id="ARBA00023163"/>
    </source>
</evidence>
<dbReference type="InterPro" id="IPR018060">
    <property type="entry name" value="HTH_AraC"/>
</dbReference>
<comment type="caution">
    <text evidence="6">The sequence shown here is derived from an EMBL/GenBank/DDBJ whole genome shotgun (WGS) entry which is preliminary data.</text>
</comment>
<sequence>MPTVHEWTVSAHCARFFRALVRDSGGDSARFDELPGLSSEDLGDDLIRVPTASAVALWEQLVVAGSGPFVALRLTDAADIGTFGVWDYLSTCGPDLRTAFATAAEYLRVVGDADTRIEGIESGSLYTLQQSVGVDVPDVAEAFDLMTLAVFLRRAGEATKTPLVPLKVTLAHRAPAGVRRHAEHFGTRNIEFEAAANSVTFRLDDVRRPLPGFQPGLDRLLRGCADRIMATSRATPTWQERFRAALDSAFRGDAVALDHVAARLHISGRSLQRRLSALGTTWRGEVSAAREERALRLLRETDLPQQAIATRVGYTDARTLRRAMLRWQGETPAALRARPDTTGPDIAQPVLG</sequence>
<dbReference type="InterPro" id="IPR009057">
    <property type="entry name" value="Homeodomain-like_sf"/>
</dbReference>
<dbReference type="Pfam" id="PF12625">
    <property type="entry name" value="Arabinose_bd"/>
    <property type="match status" value="1"/>
</dbReference>
<dbReference type="GO" id="GO:0000976">
    <property type="term" value="F:transcription cis-regulatory region binding"/>
    <property type="evidence" value="ECO:0007669"/>
    <property type="project" value="TreeGrafter"/>
</dbReference>
<evidence type="ECO:0000256" key="4">
    <source>
        <dbReference type="SAM" id="MobiDB-lite"/>
    </source>
</evidence>
<organism evidence="6 7">
    <name type="scientific">Embleya scabrispora</name>
    <dbReference type="NCBI Taxonomy" id="159449"/>
    <lineage>
        <taxon>Bacteria</taxon>
        <taxon>Bacillati</taxon>
        <taxon>Actinomycetota</taxon>
        <taxon>Actinomycetes</taxon>
        <taxon>Kitasatosporales</taxon>
        <taxon>Streptomycetaceae</taxon>
        <taxon>Embleya</taxon>
    </lineage>
</organism>
<keyword evidence="7" id="KW-1185">Reference proteome</keyword>
<evidence type="ECO:0000259" key="5">
    <source>
        <dbReference type="PROSITE" id="PS01124"/>
    </source>
</evidence>
<dbReference type="SUPFAM" id="SSF46689">
    <property type="entry name" value="Homeodomain-like"/>
    <property type="match status" value="1"/>
</dbReference>
<dbReference type="STRING" id="159449.B4N89_42095"/>
<dbReference type="SMART" id="SM00342">
    <property type="entry name" value="HTH_ARAC"/>
    <property type="match status" value="1"/>
</dbReference>
<dbReference type="AlphaFoldDB" id="A0A1T3NK54"/>
<dbReference type="GO" id="GO:0003700">
    <property type="term" value="F:DNA-binding transcription factor activity"/>
    <property type="evidence" value="ECO:0007669"/>
    <property type="project" value="InterPro"/>
</dbReference>
<dbReference type="InterPro" id="IPR032687">
    <property type="entry name" value="AraC-type_N"/>
</dbReference>
<keyword evidence="1" id="KW-0805">Transcription regulation</keyword>
<name>A0A1T3NK54_9ACTN</name>
<feature type="region of interest" description="Disordered" evidence="4">
    <location>
        <begin position="332"/>
        <end position="352"/>
    </location>
</feature>
<protein>
    <recommendedName>
        <fullName evidence="5">HTH araC/xylS-type domain-containing protein</fullName>
    </recommendedName>
</protein>
<dbReference type="EMBL" id="MWQN01000004">
    <property type="protein sequence ID" value="OPC77154.1"/>
    <property type="molecule type" value="Genomic_DNA"/>
</dbReference>
<keyword evidence="2" id="KW-0238">DNA-binding</keyword>
<evidence type="ECO:0000313" key="6">
    <source>
        <dbReference type="EMBL" id="OPC77154.1"/>
    </source>
</evidence>
<dbReference type="GO" id="GO:0005829">
    <property type="term" value="C:cytosol"/>
    <property type="evidence" value="ECO:0007669"/>
    <property type="project" value="TreeGrafter"/>
</dbReference>
<dbReference type="Pfam" id="PF12833">
    <property type="entry name" value="HTH_18"/>
    <property type="match status" value="1"/>
</dbReference>
<dbReference type="Gene3D" id="1.10.10.60">
    <property type="entry name" value="Homeodomain-like"/>
    <property type="match status" value="1"/>
</dbReference>
<evidence type="ECO:0000313" key="7">
    <source>
        <dbReference type="Proteomes" id="UP000190037"/>
    </source>
</evidence>
<keyword evidence="3" id="KW-0804">Transcription</keyword>
<dbReference type="PROSITE" id="PS01124">
    <property type="entry name" value="HTH_ARAC_FAMILY_2"/>
    <property type="match status" value="1"/>
</dbReference>
<dbReference type="Proteomes" id="UP000190037">
    <property type="component" value="Unassembled WGS sequence"/>
</dbReference>
<dbReference type="PANTHER" id="PTHR47894:SF1">
    <property type="entry name" value="HTH-TYPE TRANSCRIPTIONAL REGULATOR VQSM"/>
    <property type="match status" value="1"/>
</dbReference>
<accession>A0A1T3NK54</accession>
<gene>
    <name evidence="6" type="ORF">B4N89_42095</name>
</gene>
<dbReference type="PANTHER" id="PTHR47894">
    <property type="entry name" value="HTH-TYPE TRANSCRIPTIONAL REGULATOR GADX"/>
    <property type="match status" value="1"/>
</dbReference>